<evidence type="ECO:0000313" key="3">
    <source>
        <dbReference type="WBParaSite" id="ACAC_0000732601-mRNA-1"/>
    </source>
</evidence>
<reference evidence="2" key="1">
    <citation type="submission" date="2012-09" db="EMBL/GenBank/DDBJ databases">
        <authorList>
            <person name="Martin A.A."/>
        </authorList>
    </citation>
    <scope>NUCLEOTIDE SEQUENCE</scope>
</reference>
<keyword evidence="2" id="KW-1185">Reference proteome</keyword>
<dbReference type="Proteomes" id="UP000035642">
    <property type="component" value="Unassembled WGS sequence"/>
</dbReference>
<name>A0A0K0DAK3_ANGCA</name>
<sequence length="110" mass="12343">MRCRNQFSLDSKGAWVTFFDITELTYSKPAIANECGGVIQFREFRCPETVDAQSEDDDGDGENSDKAASKHYRSPPVKRVVENLKKQENRLKIVSDLGILVKDVSSEKGT</sequence>
<feature type="compositionally biased region" description="Acidic residues" evidence="1">
    <location>
        <begin position="53"/>
        <end position="62"/>
    </location>
</feature>
<organism evidence="2 3">
    <name type="scientific">Angiostrongylus cantonensis</name>
    <name type="common">Rat lungworm</name>
    <dbReference type="NCBI Taxonomy" id="6313"/>
    <lineage>
        <taxon>Eukaryota</taxon>
        <taxon>Metazoa</taxon>
        <taxon>Ecdysozoa</taxon>
        <taxon>Nematoda</taxon>
        <taxon>Chromadorea</taxon>
        <taxon>Rhabditida</taxon>
        <taxon>Rhabditina</taxon>
        <taxon>Rhabditomorpha</taxon>
        <taxon>Strongyloidea</taxon>
        <taxon>Metastrongylidae</taxon>
        <taxon>Angiostrongylus</taxon>
    </lineage>
</organism>
<protein>
    <submittedName>
        <fullName evidence="3">CUB domain-containing protein</fullName>
    </submittedName>
</protein>
<evidence type="ECO:0000313" key="2">
    <source>
        <dbReference type="Proteomes" id="UP000035642"/>
    </source>
</evidence>
<reference evidence="3" key="2">
    <citation type="submission" date="2017-02" db="UniProtKB">
        <authorList>
            <consortium name="WormBaseParasite"/>
        </authorList>
    </citation>
    <scope>IDENTIFICATION</scope>
</reference>
<accession>A0A0K0DAK3</accession>
<proteinExistence type="predicted"/>
<feature type="region of interest" description="Disordered" evidence="1">
    <location>
        <begin position="49"/>
        <end position="79"/>
    </location>
</feature>
<evidence type="ECO:0000256" key="1">
    <source>
        <dbReference type="SAM" id="MobiDB-lite"/>
    </source>
</evidence>
<dbReference type="WBParaSite" id="ACAC_0000732601-mRNA-1">
    <property type="protein sequence ID" value="ACAC_0000732601-mRNA-1"/>
    <property type="gene ID" value="ACAC_0000732601"/>
</dbReference>
<dbReference type="AlphaFoldDB" id="A0A0K0DAK3"/>